<proteinExistence type="inferred from homology"/>
<comment type="caution">
    <text evidence="8">The sequence shown here is derived from an EMBL/GenBank/DDBJ whole genome shotgun (WGS) entry which is preliminary data.</text>
</comment>
<dbReference type="EMBL" id="JANBVO010000010">
    <property type="protein sequence ID" value="KAJ9149348.1"/>
    <property type="molecule type" value="Genomic_DNA"/>
</dbReference>
<evidence type="ECO:0000259" key="7">
    <source>
        <dbReference type="PROSITE" id="PS50850"/>
    </source>
</evidence>
<dbReference type="InterPro" id="IPR036259">
    <property type="entry name" value="MFS_trans_sf"/>
</dbReference>
<comment type="similarity">
    <text evidence="2">Belongs to the major facilitator superfamily. Sugar transporter (TC 2.A.1.1) family.</text>
</comment>
<name>A0AA38RVQ8_9PEZI</name>
<dbReference type="Gene3D" id="1.20.1250.20">
    <property type="entry name" value="MFS general substrate transporter like domains"/>
    <property type="match status" value="1"/>
</dbReference>
<evidence type="ECO:0000313" key="8">
    <source>
        <dbReference type="EMBL" id="KAJ9149348.1"/>
    </source>
</evidence>
<evidence type="ECO:0000256" key="6">
    <source>
        <dbReference type="SAM" id="Phobius"/>
    </source>
</evidence>
<feature type="transmembrane region" description="Helical" evidence="6">
    <location>
        <begin position="21"/>
        <end position="42"/>
    </location>
</feature>
<keyword evidence="9" id="KW-1185">Reference proteome</keyword>
<dbReference type="InterPro" id="IPR050360">
    <property type="entry name" value="MFS_Sugar_Transporters"/>
</dbReference>
<organism evidence="8 9">
    <name type="scientific">Pleurostoma richardsiae</name>
    <dbReference type="NCBI Taxonomy" id="41990"/>
    <lineage>
        <taxon>Eukaryota</taxon>
        <taxon>Fungi</taxon>
        <taxon>Dikarya</taxon>
        <taxon>Ascomycota</taxon>
        <taxon>Pezizomycotina</taxon>
        <taxon>Sordariomycetes</taxon>
        <taxon>Sordariomycetidae</taxon>
        <taxon>Calosphaeriales</taxon>
        <taxon>Pleurostomataceae</taxon>
        <taxon>Pleurostoma</taxon>
    </lineage>
</organism>
<dbReference type="Pfam" id="PF00083">
    <property type="entry name" value="Sugar_tr"/>
    <property type="match status" value="1"/>
</dbReference>
<comment type="subcellular location">
    <subcellularLocation>
        <location evidence="1">Membrane</location>
        <topology evidence="1">Multi-pass membrane protein</topology>
    </subcellularLocation>
</comment>
<feature type="domain" description="Major facilitator superfamily (MFS) profile" evidence="7">
    <location>
        <begin position="24"/>
        <end position="467"/>
    </location>
</feature>
<evidence type="ECO:0000256" key="1">
    <source>
        <dbReference type="ARBA" id="ARBA00004141"/>
    </source>
</evidence>
<dbReference type="InterPro" id="IPR005828">
    <property type="entry name" value="MFS_sugar_transport-like"/>
</dbReference>
<feature type="transmembrane region" description="Helical" evidence="6">
    <location>
        <begin position="191"/>
        <end position="212"/>
    </location>
</feature>
<dbReference type="PANTHER" id="PTHR48022">
    <property type="entry name" value="PLASTIDIC GLUCOSE TRANSPORTER 4"/>
    <property type="match status" value="1"/>
</dbReference>
<sequence>MKPLRDYIPNHHIAGHFTVNLVLTNIVIAISVFSFGFDNVLYNTIQAMKPFKKQFGTYDADKKSWDIDSTHLAFLNSFPLLVYAVGLLLAMFIGERYGRRLVLVLMQLLCLAGVAVTYTSTTFGQILAGRCLVQAYIGMQEWLVPMLQAELVPASIRGSMVALFVFEHQFAAFICSIITNFTSKHTDNSAWRIPVVIMFAWPSLVLLLQWVVPESPRWLLRQDRFDDAVASLHHLYGCSQDYSAAEEAQLLKESLDEVDQVSKGEWRDLWKGTNRRRTMIAVVAAAMSMLSGNAFTSSYGTVFLAQVGGIDAFTGTMIKKVVVLCGPITAMILLENLGRRRMYMAWGTVAGLALLVMGALGTQDPLSKKYKQGIVAMAIFFPYARIVSFGALASLMPPAEVPSARLRDKTSFAAWTTQNFFDFVTSFTLPYLLNAPYAHLQSKVGFIYGSFCIAGVVWAYFCMPELKGRSLEEVEEIFEQKVPARHMRNWKSSNQQSVGVRVTQLENETAGTARSHLERKIAEVEA</sequence>
<dbReference type="InterPro" id="IPR020846">
    <property type="entry name" value="MFS_dom"/>
</dbReference>
<dbReference type="SUPFAM" id="SSF103473">
    <property type="entry name" value="MFS general substrate transporter"/>
    <property type="match status" value="1"/>
</dbReference>
<dbReference type="PANTHER" id="PTHR48022:SF10">
    <property type="entry name" value="MAJOR FACILITATOR SUPERFAMILY (MFS) PROFILE DOMAIN-CONTAINING PROTEIN"/>
    <property type="match status" value="1"/>
</dbReference>
<feature type="transmembrane region" description="Helical" evidence="6">
    <location>
        <begin position="101"/>
        <end position="121"/>
    </location>
</feature>
<dbReference type="PROSITE" id="PS50850">
    <property type="entry name" value="MFS"/>
    <property type="match status" value="1"/>
</dbReference>
<dbReference type="PROSITE" id="PS00216">
    <property type="entry name" value="SUGAR_TRANSPORT_1"/>
    <property type="match status" value="1"/>
</dbReference>
<feature type="transmembrane region" description="Helical" evidence="6">
    <location>
        <begin position="279"/>
        <end position="305"/>
    </location>
</feature>
<feature type="transmembrane region" description="Helical" evidence="6">
    <location>
        <begin position="373"/>
        <end position="392"/>
    </location>
</feature>
<protein>
    <submittedName>
        <fullName evidence="8">General substrate transporter</fullName>
    </submittedName>
</protein>
<keyword evidence="3 6" id="KW-0812">Transmembrane</keyword>
<keyword evidence="5 6" id="KW-0472">Membrane</keyword>
<dbReference type="GO" id="GO:0016020">
    <property type="term" value="C:membrane"/>
    <property type="evidence" value="ECO:0007669"/>
    <property type="project" value="UniProtKB-SubCell"/>
</dbReference>
<evidence type="ECO:0000256" key="2">
    <source>
        <dbReference type="ARBA" id="ARBA00010992"/>
    </source>
</evidence>
<gene>
    <name evidence="8" type="ORF">NKR23_g4368</name>
</gene>
<feature type="transmembrane region" description="Helical" evidence="6">
    <location>
        <begin position="72"/>
        <end position="94"/>
    </location>
</feature>
<evidence type="ECO:0000256" key="4">
    <source>
        <dbReference type="ARBA" id="ARBA00022989"/>
    </source>
</evidence>
<keyword evidence="4 6" id="KW-1133">Transmembrane helix</keyword>
<feature type="transmembrane region" description="Helical" evidence="6">
    <location>
        <begin position="343"/>
        <end position="361"/>
    </location>
</feature>
<feature type="transmembrane region" description="Helical" evidence="6">
    <location>
        <begin position="445"/>
        <end position="463"/>
    </location>
</feature>
<feature type="transmembrane region" description="Helical" evidence="6">
    <location>
        <begin position="317"/>
        <end position="334"/>
    </location>
</feature>
<dbReference type="AlphaFoldDB" id="A0AA38RVQ8"/>
<evidence type="ECO:0000256" key="3">
    <source>
        <dbReference type="ARBA" id="ARBA00022692"/>
    </source>
</evidence>
<dbReference type="Proteomes" id="UP001174694">
    <property type="component" value="Unassembled WGS sequence"/>
</dbReference>
<evidence type="ECO:0000256" key="5">
    <source>
        <dbReference type="ARBA" id="ARBA00023136"/>
    </source>
</evidence>
<dbReference type="GO" id="GO:0005351">
    <property type="term" value="F:carbohydrate:proton symporter activity"/>
    <property type="evidence" value="ECO:0007669"/>
    <property type="project" value="TreeGrafter"/>
</dbReference>
<reference evidence="8" key="1">
    <citation type="submission" date="2022-07" db="EMBL/GenBank/DDBJ databases">
        <title>Fungi with potential for degradation of polypropylene.</title>
        <authorList>
            <person name="Gostincar C."/>
        </authorList>
    </citation>
    <scope>NUCLEOTIDE SEQUENCE</scope>
    <source>
        <strain evidence="8">EXF-13308</strain>
    </source>
</reference>
<evidence type="ECO:0000313" key="9">
    <source>
        <dbReference type="Proteomes" id="UP001174694"/>
    </source>
</evidence>
<accession>A0AA38RVQ8</accession>
<dbReference type="InterPro" id="IPR005829">
    <property type="entry name" value="Sugar_transporter_CS"/>
</dbReference>